<evidence type="ECO:0000313" key="3">
    <source>
        <dbReference type="Proteomes" id="UP000185639"/>
    </source>
</evidence>
<evidence type="ECO:0000313" key="2">
    <source>
        <dbReference type="EMBL" id="SIS75021.1"/>
    </source>
</evidence>
<protein>
    <recommendedName>
        <fullName evidence="4">VanZ like family protein</fullName>
    </recommendedName>
</protein>
<dbReference type="AlphaFoldDB" id="A0A1N7LMR4"/>
<dbReference type="STRING" id="484498.SAMN05421686_10490"/>
<gene>
    <name evidence="2" type="ORF">SAMN05421686_10490</name>
</gene>
<feature type="transmembrane region" description="Helical" evidence="1">
    <location>
        <begin position="71"/>
        <end position="90"/>
    </location>
</feature>
<keyword evidence="1" id="KW-0812">Transmembrane</keyword>
<dbReference type="EMBL" id="FTOH01000004">
    <property type="protein sequence ID" value="SIS75021.1"/>
    <property type="molecule type" value="Genomic_DNA"/>
</dbReference>
<name>A0A1N7LMR4_9GAMM</name>
<keyword evidence="1" id="KW-1133">Transmembrane helix</keyword>
<dbReference type="Proteomes" id="UP000185639">
    <property type="component" value="Unassembled WGS sequence"/>
</dbReference>
<reference evidence="3" key="1">
    <citation type="submission" date="2017-01" db="EMBL/GenBank/DDBJ databases">
        <authorList>
            <person name="Varghese N."/>
            <person name="Submissions S."/>
        </authorList>
    </citation>
    <scope>NUCLEOTIDE SEQUENCE [LARGE SCALE GENOMIC DNA]</scope>
    <source>
        <strain evidence="3">DSM 24913</strain>
    </source>
</reference>
<proteinExistence type="predicted"/>
<keyword evidence="3" id="KW-1185">Reference proteome</keyword>
<organism evidence="2 3">
    <name type="scientific">Thalassolituus maritimus</name>
    <dbReference type="NCBI Taxonomy" id="484498"/>
    <lineage>
        <taxon>Bacteria</taxon>
        <taxon>Pseudomonadati</taxon>
        <taxon>Pseudomonadota</taxon>
        <taxon>Gammaproteobacteria</taxon>
        <taxon>Oceanospirillales</taxon>
        <taxon>Oceanospirillaceae</taxon>
        <taxon>Thalassolituus</taxon>
    </lineage>
</organism>
<feature type="transmembrane region" description="Helical" evidence="1">
    <location>
        <begin position="110"/>
        <end position="129"/>
    </location>
</feature>
<sequence length="135" mass="14497">MKAEAQRWPAVLFLVYAIGLIVLSACKSAEIGLTQIHGLEAWLGGDKSMHFTLSAILAVLACFASERVLDLAPITRTIGVCCVLVAALSLDEGLQYVLASRRFELLDLAFGSLGLLTGALGYLSVRFVWSRSKPA</sequence>
<feature type="transmembrane region" description="Helical" evidence="1">
    <location>
        <begin position="48"/>
        <end position="64"/>
    </location>
</feature>
<dbReference type="PROSITE" id="PS51257">
    <property type="entry name" value="PROKAR_LIPOPROTEIN"/>
    <property type="match status" value="1"/>
</dbReference>
<accession>A0A1N7LMR4</accession>
<keyword evidence="1" id="KW-0472">Membrane</keyword>
<evidence type="ECO:0008006" key="4">
    <source>
        <dbReference type="Google" id="ProtNLM"/>
    </source>
</evidence>
<evidence type="ECO:0000256" key="1">
    <source>
        <dbReference type="SAM" id="Phobius"/>
    </source>
</evidence>